<dbReference type="EMBL" id="SHKI01000005">
    <property type="protein sequence ID" value="RZT64693.1"/>
    <property type="molecule type" value="Genomic_DNA"/>
</dbReference>
<proteinExistence type="predicted"/>
<name>A0A4Q7TVB4_9MICO</name>
<dbReference type="Proteomes" id="UP000291832">
    <property type="component" value="Unassembled WGS sequence"/>
</dbReference>
<evidence type="ECO:0008006" key="3">
    <source>
        <dbReference type="Google" id="ProtNLM"/>
    </source>
</evidence>
<dbReference type="Gene3D" id="3.40.630.30">
    <property type="match status" value="1"/>
</dbReference>
<gene>
    <name evidence="1" type="ORF">EV139_2115</name>
</gene>
<dbReference type="InterPro" id="IPR016181">
    <property type="entry name" value="Acyl_CoA_acyltransferase"/>
</dbReference>
<evidence type="ECO:0000313" key="1">
    <source>
        <dbReference type="EMBL" id="RZT64693.1"/>
    </source>
</evidence>
<dbReference type="SUPFAM" id="SSF55729">
    <property type="entry name" value="Acyl-CoA N-acyltransferases (Nat)"/>
    <property type="match status" value="1"/>
</dbReference>
<keyword evidence="2" id="KW-1185">Reference proteome</keyword>
<organism evidence="1 2">
    <name type="scientific">Leucobacter luti</name>
    <dbReference type="NCBI Taxonomy" id="340320"/>
    <lineage>
        <taxon>Bacteria</taxon>
        <taxon>Bacillati</taxon>
        <taxon>Actinomycetota</taxon>
        <taxon>Actinomycetes</taxon>
        <taxon>Micrococcales</taxon>
        <taxon>Microbacteriaceae</taxon>
        <taxon>Leucobacter</taxon>
    </lineage>
</organism>
<evidence type="ECO:0000313" key="2">
    <source>
        <dbReference type="Proteomes" id="UP000291832"/>
    </source>
</evidence>
<dbReference type="AlphaFoldDB" id="A0A4Q7TVB4"/>
<comment type="caution">
    <text evidence="1">The sequence shown here is derived from an EMBL/GenBank/DDBJ whole genome shotgun (WGS) entry which is preliminary data.</text>
</comment>
<protein>
    <recommendedName>
        <fullName evidence="3">N-acyl-L-homoserine lactone synthetase</fullName>
    </recommendedName>
</protein>
<sequence length="272" mass="30156">MSVASDAVLYLGGAPQLSNIDRTVTNHDVIPTLNSHVFDEHPTARLACGLIAVNDVPLPGLESEYASHFELRRRVYVDQTGQLDASELQDDGTDRDPDDARSATFAVFENHPAGLRVLGVARLILRGTDAPLPVEEFCPDSFATGELSPRSVEVSRVIARHETALVQNVVQWHLFTLMLAYIANHELERTFAIIEPWFERHLKSIISITRIGEPRYVEHYLDYNLPIEIDIPASALLANAHNDGFIDRYRAAEPGLTFVGRAARGPRAEQAA</sequence>
<reference evidence="1 2" key="1">
    <citation type="journal article" date="2015" name="Stand. Genomic Sci.">
        <title>Genomic Encyclopedia of Bacterial and Archaeal Type Strains, Phase III: the genomes of soil and plant-associated and newly described type strains.</title>
        <authorList>
            <person name="Whitman W.B."/>
            <person name="Woyke T."/>
            <person name="Klenk H.P."/>
            <person name="Zhou Y."/>
            <person name="Lilburn T.G."/>
            <person name="Beck B.J."/>
            <person name="De Vos P."/>
            <person name="Vandamme P."/>
            <person name="Eisen J.A."/>
            <person name="Garrity G."/>
            <person name="Hugenholtz P."/>
            <person name="Kyrpides N.C."/>
        </authorList>
    </citation>
    <scope>NUCLEOTIDE SEQUENCE [LARGE SCALE GENOMIC DNA]</scope>
    <source>
        <strain evidence="1 2">RF6</strain>
    </source>
</reference>
<accession>A0A4Q7TVB4</accession>